<dbReference type="EMBL" id="NIVC01000140">
    <property type="protein sequence ID" value="PAA89755.1"/>
    <property type="molecule type" value="Genomic_DNA"/>
</dbReference>
<dbReference type="AlphaFoldDB" id="A0A267GUS1"/>
<reference evidence="2 3" key="1">
    <citation type="submission" date="2017-06" db="EMBL/GenBank/DDBJ databases">
        <title>A platform for efficient transgenesis in Macrostomum lignano, a flatworm model organism for stem cell research.</title>
        <authorList>
            <person name="Berezikov E."/>
        </authorList>
    </citation>
    <scope>NUCLEOTIDE SEQUENCE [LARGE SCALE GENOMIC DNA]</scope>
    <source>
        <strain evidence="2">DV1</strain>
        <tissue evidence="2">Whole organism</tissue>
    </source>
</reference>
<evidence type="ECO:0000256" key="1">
    <source>
        <dbReference type="SAM" id="Phobius"/>
    </source>
</evidence>
<keyword evidence="3" id="KW-1185">Reference proteome</keyword>
<feature type="transmembrane region" description="Helical" evidence="1">
    <location>
        <begin position="15"/>
        <end position="36"/>
    </location>
</feature>
<feature type="transmembrane region" description="Helical" evidence="1">
    <location>
        <begin position="42"/>
        <end position="63"/>
    </location>
</feature>
<keyword evidence="1" id="KW-1133">Transmembrane helix</keyword>
<protein>
    <submittedName>
        <fullName evidence="2">Uncharacterized protein</fullName>
    </submittedName>
</protein>
<accession>A0A267GUS1</accession>
<name>A0A267GUS1_9PLAT</name>
<keyword evidence="1" id="KW-0472">Membrane</keyword>
<evidence type="ECO:0000313" key="2">
    <source>
        <dbReference type="EMBL" id="PAA89755.1"/>
    </source>
</evidence>
<sequence length="168" mass="17896">AEMVATRTYMIRSMFWYGQQFIVAWVLFAACIWGATDGSGVPAVYWSSPVIAVTSALGIAAAWRVLKQRSSIPAYWVCSLLLNLPAIGVCLPGVVGGGDLSKVPAALSFGCGLFLLLSAFVMSLIFAIFLLLHFACGSEFLRLFSGQPAGEAEERRGLLAGDDGKPLT</sequence>
<comment type="caution">
    <text evidence="2">The sequence shown here is derived from an EMBL/GenBank/DDBJ whole genome shotgun (WGS) entry which is preliminary data.</text>
</comment>
<organism evidence="2 3">
    <name type="scientific">Macrostomum lignano</name>
    <dbReference type="NCBI Taxonomy" id="282301"/>
    <lineage>
        <taxon>Eukaryota</taxon>
        <taxon>Metazoa</taxon>
        <taxon>Spiralia</taxon>
        <taxon>Lophotrochozoa</taxon>
        <taxon>Platyhelminthes</taxon>
        <taxon>Rhabditophora</taxon>
        <taxon>Macrostomorpha</taxon>
        <taxon>Macrostomida</taxon>
        <taxon>Macrostomidae</taxon>
        <taxon>Macrostomum</taxon>
    </lineage>
</organism>
<feature type="non-terminal residue" evidence="2">
    <location>
        <position position="1"/>
    </location>
</feature>
<gene>
    <name evidence="2" type="ORF">BOX15_Mlig033075g3</name>
</gene>
<proteinExistence type="predicted"/>
<feature type="transmembrane region" description="Helical" evidence="1">
    <location>
        <begin position="107"/>
        <end position="132"/>
    </location>
</feature>
<keyword evidence="1" id="KW-0812">Transmembrane</keyword>
<evidence type="ECO:0000313" key="3">
    <source>
        <dbReference type="Proteomes" id="UP000215902"/>
    </source>
</evidence>
<feature type="transmembrane region" description="Helical" evidence="1">
    <location>
        <begin position="75"/>
        <end position="95"/>
    </location>
</feature>
<dbReference type="Proteomes" id="UP000215902">
    <property type="component" value="Unassembled WGS sequence"/>
</dbReference>